<dbReference type="GO" id="GO:0000793">
    <property type="term" value="C:condensed chromosome"/>
    <property type="evidence" value="ECO:0007669"/>
    <property type="project" value="EnsemblMetazoa"/>
</dbReference>
<reference evidence="2 3" key="1">
    <citation type="journal article" date="2007" name="Nature">
        <title>Evolution of genes and genomes on the Drosophila phylogeny.</title>
        <authorList>
            <consortium name="Drosophila 12 Genomes Consortium"/>
            <person name="Clark A.G."/>
            <person name="Eisen M.B."/>
            <person name="Smith D.R."/>
            <person name="Bergman C.M."/>
            <person name="Oliver B."/>
            <person name="Markow T.A."/>
            <person name="Kaufman T.C."/>
            <person name="Kellis M."/>
            <person name="Gelbart W."/>
            <person name="Iyer V.N."/>
            <person name="Pollard D.A."/>
            <person name="Sackton T.B."/>
            <person name="Larracuente A.M."/>
            <person name="Singh N.D."/>
            <person name="Abad J.P."/>
            <person name="Abt D.N."/>
            <person name="Adryan B."/>
            <person name="Aguade M."/>
            <person name="Akashi H."/>
            <person name="Anderson W.W."/>
            <person name="Aquadro C.F."/>
            <person name="Ardell D.H."/>
            <person name="Arguello R."/>
            <person name="Artieri C.G."/>
            <person name="Barbash D.A."/>
            <person name="Barker D."/>
            <person name="Barsanti P."/>
            <person name="Batterham P."/>
            <person name="Batzoglou S."/>
            <person name="Begun D."/>
            <person name="Bhutkar A."/>
            <person name="Blanco E."/>
            <person name="Bosak S.A."/>
            <person name="Bradley R.K."/>
            <person name="Brand A.D."/>
            <person name="Brent M.R."/>
            <person name="Brooks A.N."/>
            <person name="Brown R.H."/>
            <person name="Butlin R.K."/>
            <person name="Caggese C."/>
            <person name="Calvi B.R."/>
            <person name="Bernardo de Carvalho A."/>
            <person name="Caspi A."/>
            <person name="Castrezana S."/>
            <person name="Celniker S.E."/>
            <person name="Chang J.L."/>
            <person name="Chapple C."/>
            <person name="Chatterji S."/>
            <person name="Chinwalla A."/>
            <person name="Civetta A."/>
            <person name="Clifton S.W."/>
            <person name="Comeron J.M."/>
            <person name="Costello J.C."/>
            <person name="Coyne J.A."/>
            <person name="Daub J."/>
            <person name="David R.G."/>
            <person name="Delcher A.L."/>
            <person name="Delehaunty K."/>
            <person name="Do C.B."/>
            <person name="Ebling H."/>
            <person name="Edwards K."/>
            <person name="Eickbush T."/>
            <person name="Evans J.D."/>
            <person name="Filipski A."/>
            <person name="Findeiss S."/>
            <person name="Freyhult E."/>
            <person name="Fulton L."/>
            <person name="Fulton R."/>
            <person name="Garcia A.C."/>
            <person name="Gardiner A."/>
            <person name="Garfield D.A."/>
            <person name="Garvin B.E."/>
            <person name="Gibson G."/>
            <person name="Gilbert D."/>
            <person name="Gnerre S."/>
            <person name="Godfrey J."/>
            <person name="Good R."/>
            <person name="Gotea V."/>
            <person name="Gravely B."/>
            <person name="Greenberg A.J."/>
            <person name="Griffiths-Jones S."/>
            <person name="Gross S."/>
            <person name="Guigo R."/>
            <person name="Gustafson E.A."/>
            <person name="Haerty W."/>
            <person name="Hahn M.W."/>
            <person name="Halligan D.L."/>
            <person name="Halpern A.L."/>
            <person name="Halter G.M."/>
            <person name="Han M.V."/>
            <person name="Heger A."/>
            <person name="Hillier L."/>
            <person name="Hinrichs A.S."/>
            <person name="Holmes I."/>
            <person name="Hoskins R.A."/>
            <person name="Hubisz M.J."/>
            <person name="Hultmark D."/>
            <person name="Huntley M.A."/>
            <person name="Jaffe D.B."/>
            <person name="Jagadeeshan S."/>
            <person name="Jeck W.R."/>
            <person name="Johnson J."/>
            <person name="Jones C.D."/>
            <person name="Jordan W.C."/>
            <person name="Karpen G.H."/>
            <person name="Kataoka E."/>
            <person name="Keightley P.D."/>
            <person name="Kheradpour P."/>
            <person name="Kirkness E.F."/>
            <person name="Koerich L.B."/>
            <person name="Kristiansen K."/>
            <person name="Kudrna D."/>
            <person name="Kulathinal R.J."/>
            <person name="Kumar S."/>
            <person name="Kwok R."/>
            <person name="Lander E."/>
            <person name="Langley C.H."/>
            <person name="Lapoint R."/>
            <person name="Lazzaro B.P."/>
            <person name="Lee S.J."/>
            <person name="Levesque L."/>
            <person name="Li R."/>
            <person name="Lin C.F."/>
            <person name="Lin M.F."/>
            <person name="Lindblad-Toh K."/>
            <person name="Llopart A."/>
            <person name="Long M."/>
            <person name="Low L."/>
            <person name="Lozovsky E."/>
            <person name="Lu J."/>
            <person name="Luo M."/>
            <person name="Machado C.A."/>
            <person name="Makalowski W."/>
            <person name="Marzo M."/>
            <person name="Matsuda M."/>
            <person name="Matzkin L."/>
            <person name="McAllister B."/>
            <person name="McBride C.S."/>
            <person name="McKernan B."/>
            <person name="McKernan K."/>
            <person name="Mendez-Lago M."/>
            <person name="Minx P."/>
            <person name="Mollenhauer M.U."/>
            <person name="Montooth K."/>
            <person name="Mount S.M."/>
            <person name="Mu X."/>
            <person name="Myers E."/>
            <person name="Negre B."/>
            <person name="Newfeld S."/>
            <person name="Nielsen R."/>
            <person name="Noor M.A."/>
            <person name="O'Grady P."/>
            <person name="Pachter L."/>
            <person name="Papaceit M."/>
            <person name="Parisi M.J."/>
            <person name="Parisi M."/>
            <person name="Parts L."/>
            <person name="Pedersen J.S."/>
            <person name="Pesole G."/>
            <person name="Phillippy A.M."/>
            <person name="Ponting C.P."/>
            <person name="Pop M."/>
            <person name="Porcelli D."/>
            <person name="Powell J.R."/>
            <person name="Prohaska S."/>
            <person name="Pruitt K."/>
            <person name="Puig M."/>
            <person name="Quesneville H."/>
            <person name="Ram K.R."/>
            <person name="Rand D."/>
            <person name="Rasmussen M.D."/>
            <person name="Reed L.K."/>
            <person name="Reenan R."/>
            <person name="Reily A."/>
            <person name="Remington K.A."/>
            <person name="Rieger T.T."/>
            <person name="Ritchie M.G."/>
            <person name="Robin C."/>
            <person name="Rogers Y.H."/>
            <person name="Rohde C."/>
            <person name="Rozas J."/>
            <person name="Rubenfield M.J."/>
            <person name="Ruiz A."/>
            <person name="Russo S."/>
            <person name="Salzberg S.L."/>
            <person name="Sanchez-Gracia A."/>
            <person name="Saranga D.J."/>
            <person name="Sato H."/>
            <person name="Schaeffer S.W."/>
            <person name="Schatz M.C."/>
            <person name="Schlenke T."/>
            <person name="Schwartz R."/>
            <person name="Segarra C."/>
            <person name="Singh R.S."/>
            <person name="Sirot L."/>
            <person name="Sirota M."/>
            <person name="Sisneros N.B."/>
            <person name="Smith C.D."/>
            <person name="Smith T.F."/>
            <person name="Spieth J."/>
            <person name="Stage D.E."/>
            <person name="Stark A."/>
            <person name="Stephan W."/>
            <person name="Strausberg R.L."/>
            <person name="Strempel S."/>
            <person name="Sturgill D."/>
            <person name="Sutton G."/>
            <person name="Sutton G.G."/>
            <person name="Tao W."/>
            <person name="Teichmann S."/>
            <person name="Tobari Y.N."/>
            <person name="Tomimura Y."/>
            <person name="Tsolas J.M."/>
            <person name="Valente V.L."/>
            <person name="Venter E."/>
            <person name="Venter J.C."/>
            <person name="Vicario S."/>
            <person name="Vieira F.G."/>
            <person name="Vilella A.J."/>
            <person name="Villasante A."/>
            <person name="Walenz B."/>
            <person name="Wang J."/>
            <person name="Wasserman M."/>
            <person name="Watts T."/>
            <person name="Wilson D."/>
            <person name="Wilson R.K."/>
            <person name="Wing R.A."/>
            <person name="Wolfner M.F."/>
            <person name="Wong A."/>
            <person name="Wong G.K."/>
            <person name="Wu C.I."/>
            <person name="Wu G."/>
            <person name="Yamamoto D."/>
            <person name="Yang H.P."/>
            <person name="Yang S.P."/>
            <person name="Yorke J.A."/>
            <person name="Yoshida K."/>
            <person name="Zdobnov E."/>
            <person name="Zhang P."/>
            <person name="Zhang Y."/>
            <person name="Zimin A.V."/>
            <person name="Baldwin J."/>
            <person name="Abdouelleil A."/>
            <person name="Abdulkadir J."/>
            <person name="Abebe A."/>
            <person name="Abera B."/>
            <person name="Abreu J."/>
            <person name="Acer S.C."/>
            <person name="Aftuck L."/>
            <person name="Alexander A."/>
            <person name="An P."/>
            <person name="Anderson E."/>
            <person name="Anderson S."/>
            <person name="Arachi H."/>
            <person name="Azer M."/>
            <person name="Bachantsang P."/>
            <person name="Barry A."/>
            <person name="Bayul T."/>
            <person name="Berlin A."/>
            <person name="Bessette D."/>
            <person name="Bloom T."/>
            <person name="Blye J."/>
            <person name="Boguslavskiy L."/>
            <person name="Bonnet C."/>
            <person name="Boukhgalter B."/>
            <person name="Bourzgui I."/>
            <person name="Brown A."/>
            <person name="Cahill P."/>
            <person name="Channer S."/>
            <person name="Cheshatsang Y."/>
            <person name="Chuda L."/>
            <person name="Citroen M."/>
            <person name="Collymore A."/>
            <person name="Cooke P."/>
            <person name="Costello M."/>
            <person name="D'Aco K."/>
            <person name="Daza R."/>
            <person name="De Haan G."/>
            <person name="DeGray S."/>
            <person name="DeMaso C."/>
            <person name="Dhargay N."/>
            <person name="Dooley K."/>
            <person name="Dooley E."/>
            <person name="Doricent M."/>
            <person name="Dorje P."/>
            <person name="Dorjee K."/>
            <person name="Dupes A."/>
            <person name="Elong R."/>
            <person name="Falk J."/>
            <person name="Farina A."/>
            <person name="Faro S."/>
            <person name="Ferguson D."/>
            <person name="Fisher S."/>
            <person name="Foley C.D."/>
            <person name="Franke A."/>
            <person name="Friedrich D."/>
            <person name="Gadbois L."/>
            <person name="Gearin G."/>
            <person name="Gearin C.R."/>
            <person name="Giannoukos G."/>
            <person name="Goode T."/>
            <person name="Graham J."/>
            <person name="Grandbois E."/>
            <person name="Grewal S."/>
            <person name="Gyaltsen K."/>
            <person name="Hafez N."/>
            <person name="Hagos B."/>
            <person name="Hall J."/>
            <person name="Henson C."/>
            <person name="Hollinger A."/>
            <person name="Honan T."/>
            <person name="Huard M.D."/>
            <person name="Hughes L."/>
            <person name="Hurhula B."/>
            <person name="Husby M.E."/>
            <person name="Kamat A."/>
            <person name="Kanga B."/>
            <person name="Kashin S."/>
            <person name="Khazanovich D."/>
            <person name="Kisner P."/>
            <person name="Lance K."/>
            <person name="Lara M."/>
            <person name="Lee W."/>
            <person name="Lennon N."/>
            <person name="Letendre F."/>
            <person name="LeVine R."/>
            <person name="Lipovsky A."/>
            <person name="Liu X."/>
            <person name="Liu J."/>
            <person name="Liu S."/>
            <person name="Lokyitsang T."/>
            <person name="Lokyitsang Y."/>
            <person name="Lubonja R."/>
            <person name="Lui A."/>
            <person name="MacDonald P."/>
            <person name="Magnisalis V."/>
            <person name="Maru K."/>
            <person name="Matthews C."/>
            <person name="McCusker W."/>
            <person name="McDonough S."/>
            <person name="Mehta T."/>
            <person name="Meldrim J."/>
            <person name="Meneus L."/>
            <person name="Mihai O."/>
            <person name="Mihalev A."/>
            <person name="Mihova T."/>
            <person name="Mittelman R."/>
            <person name="Mlenga V."/>
            <person name="Montmayeur A."/>
            <person name="Mulrain L."/>
            <person name="Navidi A."/>
            <person name="Naylor J."/>
            <person name="Negash T."/>
            <person name="Nguyen T."/>
            <person name="Nguyen N."/>
            <person name="Nicol R."/>
            <person name="Norbu C."/>
            <person name="Norbu N."/>
            <person name="Novod N."/>
            <person name="O'Neill B."/>
            <person name="Osman S."/>
            <person name="Markiewicz E."/>
            <person name="Oyono O.L."/>
            <person name="Patti C."/>
            <person name="Phunkhang P."/>
            <person name="Pierre F."/>
            <person name="Priest M."/>
            <person name="Raghuraman S."/>
            <person name="Rege F."/>
            <person name="Reyes R."/>
            <person name="Rise C."/>
            <person name="Rogov P."/>
            <person name="Ross K."/>
            <person name="Ryan E."/>
            <person name="Settipalli S."/>
            <person name="Shea T."/>
            <person name="Sherpa N."/>
            <person name="Shi L."/>
            <person name="Shih D."/>
            <person name="Sparrow T."/>
            <person name="Spaulding J."/>
            <person name="Stalker J."/>
            <person name="Stange-Thomann N."/>
            <person name="Stavropoulos S."/>
            <person name="Stone C."/>
            <person name="Strader C."/>
            <person name="Tesfaye S."/>
            <person name="Thomson T."/>
            <person name="Thoulutsang Y."/>
            <person name="Thoulutsang D."/>
            <person name="Topham K."/>
            <person name="Topping I."/>
            <person name="Tsamla T."/>
            <person name="Vassiliev H."/>
            <person name="Vo A."/>
            <person name="Wangchuk T."/>
            <person name="Wangdi T."/>
            <person name="Weiand M."/>
            <person name="Wilkinson J."/>
            <person name="Wilson A."/>
            <person name="Yadav S."/>
            <person name="Young G."/>
            <person name="Yu Q."/>
            <person name="Zembek L."/>
            <person name="Zhong D."/>
            <person name="Zimmer A."/>
            <person name="Zwirko Z."/>
            <person name="Jaffe D.B."/>
            <person name="Alvarez P."/>
            <person name="Brockman W."/>
            <person name="Butler J."/>
            <person name="Chin C."/>
            <person name="Gnerre S."/>
            <person name="Grabherr M."/>
            <person name="Kleber M."/>
            <person name="Mauceli E."/>
            <person name="MacCallum I."/>
        </authorList>
    </citation>
    <scope>NUCLEOTIDE SEQUENCE [LARGE SCALE GENOMIC DNA]</scope>
    <source>
        <strain evidence="3">Tai18E2 / Tucson 14021-0261.01</strain>
    </source>
</reference>
<dbReference type="GO" id="GO:0003682">
    <property type="term" value="F:chromatin binding"/>
    <property type="evidence" value="ECO:0007669"/>
    <property type="project" value="EnsemblMetazoa"/>
</dbReference>
<dbReference type="EMBL" id="CM000157">
    <property type="protein sequence ID" value="EDW89289.2"/>
    <property type="molecule type" value="Genomic_DNA"/>
</dbReference>
<proteinExistence type="predicted"/>
<dbReference type="GO" id="GO:0005730">
    <property type="term" value="C:nucleolus"/>
    <property type="evidence" value="ECO:0007669"/>
    <property type="project" value="EnsemblMetazoa"/>
</dbReference>
<accession>B4P288</accession>
<dbReference type="GO" id="GO:0007129">
    <property type="term" value="P:homologous chromosome pairing at meiosis"/>
    <property type="evidence" value="ECO:0007669"/>
    <property type="project" value="EnsemblMetazoa"/>
</dbReference>
<dbReference type="GO" id="GO:0005654">
    <property type="term" value="C:nucleoplasm"/>
    <property type="evidence" value="ECO:0007669"/>
    <property type="project" value="EnsemblMetazoa"/>
</dbReference>
<dbReference type="GO" id="GO:0007141">
    <property type="term" value="P:male meiosis I"/>
    <property type="evidence" value="ECO:0007669"/>
    <property type="project" value="EnsemblMetazoa"/>
</dbReference>
<evidence type="ECO:0000313" key="3">
    <source>
        <dbReference type="Proteomes" id="UP000002282"/>
    </source>
</evidence>
<feature type="region of interest" description="Disordered" evidence="1">
    <location>
        <begin position="274"/>
        <end position="311"/>
    </location>
</feature>
<dbReference type="AlphaFoldDB" id="B4P288"/>
<evidence type="ECO:0000256" key="1">
    <source>
        <dbReference type="SAM" id="MobiDB-lite"/>
    </source>
</evidence>
<sequence length="446" mass="49611">MQPCASFVLTSPFTDRENFVQTFIRLEPALAHQIITMQRAPTKELNFKIQLLSGKNVLLVESPDYESELFMPQIVGGRITLQNIIPNRRCCPESRMLSDPVMADMGSRTRIAKSPPRRSFAAANPPTPLAKSTPMNTSSLRSRAGKENAVPQLTPEGLRCRPFRLPSQGEIHMDELSCQERAPGSVASSKSMMSAYTNNSLSQTEMTSPVILSKNVTYVHANESGRKIFTPLSISETRISPVVLPNETYTEQNPQAIEVVHNKSKPKVAAVKTYSRKKAGTATKAKPTPVWSPLQKRKKNSSVSSTKVPSPTMKVEVRNRKLLVDTKKTLAAHDPSKLSAGPITMKKIIRKQVTGKTRKQFEALKVTAFDLLTNLCVGNISEDLAKQFQRACANRVCTTLPNYAEIAVVPPLEMDREVTAMIARQKRMERDCRRPRTAMPLERNLA</sequence>
<name>B4P288_DROYA</name>
<dbReference type="GO" id="GO:0000705">
    <property type="term" value="P:achiasmate meiosis I"/>
    <property type="evidence" value="ECO:0007669"/>
    <property type="project" value="EnsemblMetazoa"/>
</dbReference>
<feature type="region of interest" description="Disordered" evidence="1">
    <location>
        <begin position="112"/>
        <end position="151"/>
    </location>
</feature>
<reference evidence="2 3" key="2">
    <citation type="journal article" date="2007" name="PLoS Biol.">
        <title>Principles of genome evolution in the Drosophila melanogaster species group.</title>
        <authorList>
            <person name="Ranz J.M."/>
            <person name="Maurin D."/>
            <person name="Chan Y.S."/>
            <person name="von Grotthuss M."/>
            <person name="Hillier L.W."/>
            <person name="Roote J."/>
            <person name="Ashburner M."/>
            <person name="Bergman C.M."/>
        </authorList>
    </citation>
    <scope>NUCLEOTIDE SEQUENCE [LARGE SCALE GENOMIC DNA]</scope>
    <source>
        <strain evidence="3">Tai18E2 / Tucson 14021-0261.01</strain>
    </source>
</reference>
<organism evidence="2 3">
    <name type="scientific">Drosophila yakuba</name>
    <name type="common">Fruit fly</name>
    <dbReference type="NCBI Taxonomy" id="7245"/>
    <lineage>
        <taxon>Eukaryota</taxon>
        <taxon>Metazoa</taxon>
        <taxon>Ecdysozoa</taxon>
        <taxon>Arthropoda</taxon>
        <taxon>Hexapoda</taxon>
        <taxon>Insecta</taxon>
        <taxon>Pterygota</taxon>
        <taxon>Neoptera</taxon>
        <taxon>Endopterygota</taxon>
        <taxon>Diptera</taxon>
        <taxon>Brachycera</taxon>
        <taxon>Muscomorpha</taxon>
        <taxon>Ephydroidea</taxon>
        <taxon>Drosophilidae</taxon>
        <taxon>Drosophila</taxon>
        <taxon>Sophophora</taxon>
    </lineage>
</organism>
<feature type="compositionally biased region" description="Low complexity" evidence="1">
    <location>
        <begin position="301"/>
        <end position="311"/>
    </location>
</feature>
<dbReference type="KEGG" id="dya:Dyak_GE23334"/>
<dbReference type="eggNOG" id="ENOG502TCK5">
    <property type="taxonomic scope" value="Eukaryota"/>
</dbReference>
<evidence type="ECO:0000313" key="2">
    <source>
        <dbReference type="EMBL" id="EDW89289.2"/>
    </source>
</evidence>
<gene>
    <name evidence="2" type="primary">Dyak\GE23334</name>
    <name evidence="2" type="synonym">dyak_GLEANR_713</name>
    <name evidence="2" type="synonym">GE23334</name>
    <name evidence="2" type="ORF">Dyak_GE23334</name>
</gene>
<dbReference type="HOGENOM" id="CLU_720176_0_0_1"/>
<feature type="compositionally biased region" description="Low complexity" evidence="1">
    <location>
        <begin position="280"/>
        <end position="289"/>
    </location>
</feature>
<dbReference type="OrthoDB" id="8058746at2759"/>
<protein>
    <submittedName>
        <fullName evidence="2">Uncharacterized protein</fullName>
    </submittedName>
</protein>
<dbReference type="Proteomes" id="UP000002282">
    <property type="component" value="Chromosome 2L"/>
</dbReference>
<keyword evidence="3" id="KW-1185">Reference proteome</keyword>